<sequence length="81" mass="8992">MQGSKATRCTIINSNHGIMNYSIIGQGVVNGYYVKSEGCCNFDLTKDNKTLYQMILHLIDKVTGSIDIVSLYLIHICVSSF</sequence>
<evidence type="ECO:0000313" key="2">
    <source>
        <dbReference type="Proteomes" id="UP000199263"/>
    </source>
</evidence>
<evidence type="ECO:0000313" key="1">
    <source>
        <dbReference type="EMBL" id="SFD05343.1"/>
    </source>
</evidence>
<dbReference type="EMBL" id="FOMG01000018">
    <property type="protein sequence ID" value="SFD05343.1"/>
    <property type="molecule type" value="Genomic_DNA"/>
</dbReference>
<reference evidence="1 2" key="1">
    <citation type="submission" date="2016-10" db="EMBL/GenBank/DDBJ databases">
        <authorList>
            <person name="de Groot N.N."/>
        </authorList>
    </citation>
    <scope>NUCLEOTIDE SEQUENCE [LARGE SCALE GENOMIC DNA]</scope>
    <source>
        <strain evidence="1 2">DSM 12992</strain>
    </source>
</reference>
<dbReference type="RefSeq" id="WP_175559982.1">
    <property type="nucleotide sequence ID" value="NZ_FOMG01000018.1"/>
</dbReference>
<dbReference type="STRING" id="119641.SAMN05421842_11821"/>
<protein>
    <submittedName>
        <fullName evidence="1">Uncharacterized protein</fullName>
    </submittedName>
</protein>
<organism evidence="1 2">
    <name type="scientific">Clostridium uliginosum</name>
    <dbReference type="NCBI Taxonomy" id="119641"/>
    <lineage>
        <taxon>Bacteria</taxon>
        <taxon>Bacillati</taxon>
        <taxon>Bacillota</taxon>
        <taxon>Clostridia</taxon>
        <taxon>Eubacteriales</taxon>
        <taxon>Clostridiaceae</taxon>
        <taxon>Clostridium</taxon>
    </lineage>
</organism>
<proteinExistence type="predicted"/>
<name>A0A1I1PE84_9CLOT</name>
<dbReference type="AlphaFoldDB" id="A0A1I1PE84"/>
<gene>
    <name evidence="1" type="ORF">SAMN05421842_11821</name>
</gene>
<keyword evidence="2" id="KW-1185">Reference proteome</keyword>
<accession>A0A1I1PE84</accession>
<dbReference type="Proteomes" id="UP000199263">
    <property type="component" value="Unassembled WGS sequence"/>
</dbReference>